<evidence type="ECO:0000313" key="1">
    <source>
        <dbReference type="EMBL" id="RNA42543.1"/>
    </source>
</evidence>
<reference evidence="1 2" key="1">
    <citation type="journal article" date="2018" name="Sci. Rep.">
        <title>Genomic signatures of local adaptation to the degree of environmental predictability in rotifers.</title>
        <authorList>
            <person name="Franch-Gras L."/>
            <person name="Hahn C."/>
            <person name="Garcia-Roger E.M."/>
            <person name="Carmona M.J."/>
            <person name="Serra M."/>
            <person name="Gomez A."/>
        </authorList>
    </citation>
    <scope>NUCLEOTIDE SEQUENCE [LARGE SCALE GENOMIC DNA]</scope>
    <source>
        <strain evidence="1">HYR1</strain>
    </source>
</reference>
<dbReference type="EMBL" id="REGN01000353">
    <property type="protein sequence ID" value="RNA42543.1"/>
    <property type="molecule type" value="Genomic_DNA"/>
</dbReference>
<comment type="caution">
    <text evidence="1">The sequence shown here is derived from an EMBL/GenBank/DDBJ whole genome shotgun (WGS) entry which is preliminary data.</text>
</comment>
<name>A0A3M7T3E2_BRAPC</name>
<proteinExistence type="predicted"/>
<keyword evidence="2" id="KW-1185">Reference proteome</keyword>
<dbReference type="AlphaFoldDB" id="A0A3M7T3E2"/>
<organism evidence="1 2">
    <name type="scientific">Brachionus plicatilis</name>
    <name type="common">Marine rotifer</name>
    <name type="synonym">Brachionus muelleri</name>
    <dbReference type="NCBI Taxonomy" id="10195"/>
    <lineage>
        <taxon>Eukaryota</taxon>
        <taxon>Metazoa</taxon>
        <taxon>Spiralia</taxon>
        <taxon>Gnathifera</taxon>
        <taxon>Rotifera</taxon>
        <taxon>Eurotatoria</taxon>
        <taxon>Monogononta</taxon>
        <taxon>Pseudotrocha</taxon>
        <taxon>Ploima</taxon>
        <taxon>Brachionidae</taxon>
        <taxon>Brachionus</taxon>
    </lineage>
</organism>
<dbReference type="Proteomes" id="UP000276133">
    <property type="component" value="Unassembled WGS sequence"/>
</dbReference>
<sequence length="93" mass="10819">MFFKLFLFENLKLNYENLHEIVIHYQIKKQNLRPNLLLNEYQLSFIGVTPGHVRMVQDILAAIKGVTRNFQVGRGLSPSKFLIKELEHPSAPL</sequence>
<protein>
    <submittedName>
        <fullName evidence="1">Uncharacterized protein</fullName>
    </submittedName>
</protein>
<accession>A0A3M7T3E2</accession>
<evidence type="ECO:0000313" key="2">
    <source>
        <dbReference type="Proteomes" id="UP000276133"/>
    </source>
</evidence>
<gene>
    <name evidence="1" type="ORF">BpHYR1_000975</name>
</gene>